<dbReference type="EMBL" id="APKE01000051">
    <property type="protein sequence ID" value="KAF0674449.1"/>
    <property type="molecule type" value="Genomic_DNA"/>
</dbReference>
<evidence type="ECO:0000313" key="1">
    <source>
        <dbReference type="EMBL" id="KAF0674449.1"/>
    </source>
</evidence>
<accession>A0A921NQX4</accession>
<organism evidence="1 2">
    <name type="scientific">Profundibacterium mesophilum KAUST100406-0324</name>
    <dbReference type="NCBI Taxonomy" id="1037889"/>
    <lineage>
        <taxon>Bacteria</taxon>
        <taxon>Pseudomonadati</taxon>
        <taxon>Pseudomonadota</taxon>
        <taxon>Alphaproteobacteria</taxon>
        <taxon>Rhodobacterales</taxon>
        <taxon>Roseobacteraceae</taxon>
        <taxon>Profundibacterium</taxon>
    </lineage>
</organism>
<keyword evidence="2" id="KW-1185">Reference proteome</keyword>
<gene>
    <name evidence="1" type="ORF">PMES_03247</name>
</gene>
<reference evidence="1" key="1">
    <citation type="submission" date="2013-03" db="EMBL/GenBank/DDBJ databases">
        <title>Genome Sequence of the Profundibacterium mesophilum strain KAUST100406-0324T from Red Sea, a novel genus in the family Rhodobacteraceae.</title>
        <authorList>
            <person name="Essack M."/>
            <person name="Alam I."/>
            <person name="Lafi F."/>
            <person name="Alawi W."/>
            <person name="Kamanu F."/>
            <person name="Al-Suwailem A."/>
            <person name="Lee O.O."/>
            <person name="Xu Y."/>
            <person name="Bajic V."/>
            <person name="Qian P.-Y."/>
            <person name="Archer J."/>
        </authorList>
    </citation>
    <scope>NUCLEOTIDE SEQUENCE</scope>
    <source>
        <strain evidence="1">KAUST100406-0324</strain>
    </source>
</reference>
<sequence length="105" mass="11916">MPNNVERAGITLFEIRETIIHHTTDRTGEVREHSNGHSIGRTFTEESGARICPDKLFKLVVNLGFSLTHIEARKDRRTRRGCPGSLQTPEGRKVGNVFKCKFRPT</sequence>
<proteinExistence type="predicted"/>
<dbReference type="Proteomes" id="UP000698242">
    <property type="component" value="Unassembled WGS sequence"/>
</dbReference>
<dbReference type="AlphaFoldDB" id="A0A921NQX4"/>
<protein>
    <submittedName>
        <fullName evidence="1">Uncharacterized protein</fullName>
    </submittedName>
</protein>
<name>A0A921NQX4_9RHOB</name>
<comment type="caution">
    <text evidence="1">The sequence shown here is derived from an EMBL/GenBank/DDBJ whole genome shotgun (WGS) entry which is preliminary data.</text>
</comment>
<evidence type="ECO:0000313" key="2">
    <source>
        <dbReference type="Proteomes" id="UP000698242"/>
    </source>
</evidence>